<dbReference type="HOGENOM" id="CLU_924622_0_0_1"/>
<dbReference type="VEuPathDB" id="FungiDB:MELLADRAFT_115437"/>
<protein>
    <submittedName>
        <fullName evidence="3">Uncharacterized protein</fullName>
    </submittedName>
</protein>
<dbReference type="Proteomes" id="UP000001072">
    <property type="component" value="Unassembled WGS sequence"/>
</dbReference>
<evidence type="ECO:0000313" key="4">
    <source>
        <dbReference type="Proteomes" id="UP000001072"/>
    </source>
</evidence>
<evidence type="ECO:0000256" key="1">
    <source>
        <dbReference type="SAM" id="MobiDB-lite"/>
    </source>
</evidence>
<keyword evidence="2" id="KW-1133">Transmembrane helix</keyword>
<dbReference type="OrthoDB" id="10504302at2759"/>
<sequence>MTDYNHLPQDLQLWRRQADTSTSTLILTLTLTALVTQSDLRTQTIIFTSVITEIETITNNNQIKTSTAVQAIPTLADSDATNSRATSLTSEILSPTASSSPARLPVSSASSVIQRTQSATATFAGIPTPTNIPATSTSLPIDSISSQTLSSNFNTIAPSLQSSPPITKSTSNNNQNKIAIPAIVISVTLAIAFMIICISYFVPRFRNQQKTKQSAQMFDEYSKLAKTFNSSPSHTTLDYSQAYIPKNSIQRNKGKSRMIENLDQPSFGVGDGGFKHVEPVEGHGTWSPQSPDGTEPSGPIV</sequence>
<gene>
    <name evidence="3" type="ORF">MELLADRAFT_115437</name>
</gene>
<organism evidence="4">
    <name type="scientific">Melampsora larici-populina (strain 98AG31 / pathotype 3-4-7)</name>
    <name type="common">Poplar leaf rust fungus</name>
    <dbReference type="NCBI Taxonomy" id="747676"/>
    <lineage>
        <taxon>Eukaryota</taxon>
        <taxon>Fungi</taxon>
        <taxon>Dikarya</taxon>
        <taxon>Basidiomycota</taxon>
        <taxon>Pucciniomycotina</taxon>
        <taxon>Pucciniomycetes</taxon>
        <taxon>Pucciniales</taxon>
        <taxon>Melampsoraceae</taxon>
        <taxon>Melampsora</taxon>
    </lineage>
</organism>
<keyword evidence="2" id="KW-0812">Transmembrane</keyword>
<keyword evidence="2" id="KW-0472">Membrane</keyword>
<dbReference type="InParanoid" id="F4RAI6"/>
<reference evidence="4" key="1">
    <citation type="journal article" date="2011" name="Proc. Natl. Acad. Sci. U.S.A.">
        <title>Obligate biotrophy features unraveled by the genomic analysis of rust fungi.</title>
        <authorList>
            <person name="Duplessis S."/>
            <person name="Cuomo C.A."/>
            <person name="Lin Y.-C."/>
            <person name="Aerts A."/>
            <person name="Tisserant E."/>
            <person name="Veneault-Fourrey C."/>
            <person name="Joly D.L."/>
            <person name="Hacquard S."/>
            <person name="Amselem J."/>
            <person name="Cantarel B.L."/>
            <person name="Chiu R."/>
            <person name="Coutinho P.M."/>
            <person name="Feau N."/>
            <person name="Field M."/>
            <person name="Frey P."/>
            <person name="Gelhaye E."/>
            <person name="Goldberg J."/>
            <person name="Grabherr M.G."/>
            <person name="Kodira C.D."/>
            <person name="Kohler A."/>
            <person name="Kuees U."/>
            <person name="Lindquist E.A."/>
            <person name="Lucas S.M."/>
            <person name="Mago R."/>
            <person name="Mauceli E."/>
            <person name="Morin E."/>
            <person name="Murat C."/>
            <person name="Pangilinan J.L."/>
            <person name="Park R."/>
            <person name="Pearson M."/>
            <person name="Quesneville H."/>
            <person name="Rouhier N."/>
            <person name="Sakthikumar S."/>
            <person name="Salamov A.A."/>
            <person name="Schmutz J."/>
            <person name="Selles B."/>
            <person name="Shapiro H."/>
            <person name="Tanguay P."/>
            <person name="Tuskan G.A."/>
            <person name="Henrissat B."/>
            <person name="Van de Peer Y."/>
            <person name="Rouze P."/>
            <person name="Ellis J.G."/>
            <person name="Dodds P.N."/>
            <person name="Schein J.E."/>
            <person name="Zhong S."/>
            <person name="Hamelin R.C."/>
            <person name="Grigoriev I.V."/>
            <person name="Szabo L.J."/>
            <person name="Martin F."/>
        </authorList>
    </citation>
    <scope>NUCLEOTIDE SEQUENCE [LARGE SCALE GENOMIC DNA]</scope>
    <source>
        <strain evidence="4">98AG31 / pathotype 3-4-7</strain>
    </source>
</reference>
<proteinExistence type="predicted"/>
<dbReference type="RefSeq" id="XP_007405955.1">
    <property type="nucleotide sequence ID" value="XM_007405893.1"/>
</dbReference>
<dbReference type="GeneID" id="18925599"/>
<name>F4RAI6_MELLP</name>
<dbReference type="KEGG" id="mlr:MELLADRAFT_115437"/>
<feature type="transmembrane region" description="Helical" evidence="2">
    <location>
        <begin position="178"/>
        <end position="202"/>
    </location>
</feature>
<keyword evidence="4" id="KW-1185">Reference proteome</keyword>
<evidence type="ECO:0000256" key="2">
    <source>
        <dbReference type="SAM" id="Phobius"/>
    </source>
</evidence>
<dbReference type="EMBL" id="GL883094">
    <property type="protein sequence ID" value="EGG10485.1"/>
    <property type="molecule type" value="Genomic_DNA"/>
</dbReference>
<feature type="region of interest" description="Disordered" evidence="1">
    <location>
        <begin position="278"/>
        <end position="301"/>
    </location>
</feature>
<evidence type="ECO:0000313" key="3">
    <source>
        <dbReference type="EMBL" id="EGG10485.1"/>
    </source>
</evidence>
<accession>F4RAI6</accession>
<dbReference type="AlphaFoldDB" id="F4RAI6"/>